<feature type="transmembrane region" description="Helical" evidence="12">
    <location>
        <begin position="168"/>
        <end position="191"/>
    </location>
</feature>
<keyword evidence="10" id="KW-1208">Phospholipid metabolism</keyword>
<dbReference type="GO" id="GO:0016020">
    <property type="term" value="C:membrane"/>
    <property type="evidence" value="ECO:0007669"/>
    <property type="project" value="UniProtKB-SubCell"/>
</dbReference>
<evidence type="ECO:0000256" key="11">
    <source>
        <dbReference type="RuleBase" id="RU003750"/>
    </source>
</evidence>
<evidence type="ECO:0000256" key="9">
    <source>
        <dbReference type="ARBA" id="ARBA00023209"/>
    </source>
</evidence>
<keyword evidence="6 12" id="KW-1133">Transmembrane helix</keyword>
<dbReference type="InterPro" id="IPR043130">
    <property type="entry name" value="CDP-OH_PTrfase_TM_dom"/>
</dbReference>
<organism evidence="13 14">
    <name type="scientific">Candidatus Magasanikbacteria bacterium RIFOXYB1_FULL_40_15</name>
    <dbReference type="NCBI Taxonomy" id="1798697"/>
    <lineage>
        <taxon>Bacteria</taxon>
        <taxon>Candidatus Magasanikiibacteriota</taxon>
    </lineage>
</organism>
<dbReference type="STRING" id="1798697.A2373_04730"/>
<keyword evidence="8 12" id="KW-0472">Membrane</keyword>
<feature type="transmembrane region" description="Helical" evidence="12">
    <location>
        <begin position="229"/>
        <end position="247"/>
    </location>
</feature>
<dbReference type="EMBL" id="MFQS01000025">
    <property type="protein sequence ID" value="OGH82945.1"/>
    <property type="molecule type" value="Genomic_DNA"/>
</dbReference>
<reference evidence="13 14" key="1">
    <citation type="journal article" date="2016" name="Nat. Commun.">
        <title>Thousands of microbial genomes shed light on interconnected biogeochemical processes in an aquifer system.</title>
        <authorList>
            <person name="Anantharaman K."/>
            <person name="Brown C.T."/>
            <person name="Hug L.A."/>
            <person name="Sharon I."/>
            <person name="Castelle C.J."/>
            <person name="Probst A.J."/>
            <person name="Thomas B.C."/>
            <person name="Singh A."/>
            <person name="Wilkins M.J."/>
            <person name="Karaoz U."/>
            <person name="Brodie E.L."/>
            <person name="Williams K.H."/>
            <person name="Hubbard S.S."/>
            <person name="Banfield J.F."/>
        </authorList>
    </citation>
    <scope>NUCLEOTIDE SEQUENCE [LARGE SCALE GENOMIC DNA]</scope>
</reference>
<dbReference type="InterPro" id="IPR000462">
    <property type="entry name" value="CDP-OH_P_trans"/>
</dbReference>
<evidence type="ECO:0000256" key="10">
    <source>
        <dbReference type="ARBA" id="ARBA00023264"/>
    </source>
</evidence>
<comment type="similarity">
    <text evidence="2 11">Belongs to the CDP-alcohol phosphatidyltransferase class-I family.</text>
</comment>
<evidence type="ECO:0000256" key="4">
    <source>
        <dbReference type="ARBA" id="ARBA00022679"/>
    </source>
</evidence>
<dbReference type="PANTHER" id="PTHR14269">
    <property type="entry name" value="CDP-DIACYLGLYCEROL--GLYCEROL-3-PHOSPHATE 3-PHOSPHATIDYLTRANSFERASE-RELATED"/>
    <property type="match status" value="1"/>
</dbReference>
<evidence type="ECO:0000256" key="1">
    <source>
        <dbReference type="ARBA" id="ARBA00004141"/>
    </source>
</evidence>
<keyword evidence="7" id="KW-0443">Lipid metabolism</keyword>
<dbReference type="GO" id="GO:0016780">
    <property type="term" value="F:phosphotransferase activity, for other substituted phosphate groups"/>
    <property type="evidence" value="ECO:0007669"/>
    <property type="project" value="InterPro"/>
</dbReference>
<evidence type="ECO:0000256" key="3">
    <source>
        <dbReference type="ARBA" id="ARBA00022516"/>
    </source>
</evidence>
<feature type="transmembrane region" description="Helical" evidence="12">
    <location>
        <begin position="143"/>
        <end position="162"/>
    </location>
</feature>
<dbReference type="GO" id="GO:0046474">
    <property type="term" value="P:glycerophospholipid biosynthetic process"/>
    <property type="evidence" value="ECO:0007669"/>
    <property type="project" value="TreeGrafter"/>
</dbReference>
<evidence type="ECO:0000313" key="13">
    <source>
        <dbReference type="EMBL" id="OGH82945.1"/>
    </source>
</evidence>
<keyword evidence="4 11" id="KW-0808">Transferase</keyword>
<name>A0A1F6NGF7_9BACT</name>
<evidence type="ECO:0008006" key="15">
    <source>
        <dbReference type="Google" id="ProtNLM"/>
    </source>
</evidence>
<gene>
    <name evidence="13" type="ORF">A2373_04730</name>
</gene>
<dbReference type="AlphaFoldDB" id="A0A1F6NGF7"/>
<evidence type="ECO:0000256" key="2">
    <source>
        <dbReference type="ARBA" id="ARBA00010441"/>
    </source>
</evidence>
<dbReference type="Proteomes" id="UP000176300">
    <property type="component" value="Unassembled WGS sequence"/>
</dbReference>
<accession>A0A1F6NGF7</accession>
<evidence type="ECO:0000256" key="5">
    <source>
        <dbReference type="ARBA" id="ARBA00022692"/>
    </source>
</evidence>
<dbReference type="Pfam" id="PF01066">
    <property type="entry name" value="CDP-OH_P_transf"/>
    <property type="match status" value="1"/>
</dbReference>
<sequence length="250" mass="28600">MFIELFIWIPNQVGDDRTGLRRRLETPRNDRVKKRYKLYCSKFMDIIQSFKKKHPDLFDYMEAKEVHPHDYLMARTFLRLIPKSVTPNQITLFRVLATPLVFFLILNGNYKMGGFVFLAVAFTDALDGSLARTKNMVTKFGMMFDPLADKLLIGTMVLLLVFEYFNPFLGLMILSLEIAFILIGFVSSYTFKTIRMANVWGKIKMLLQVTAVCVTLLAIFLSSPELLNLAAWIFGLAIGFAVVSLFAHGI</sequence>
<dbReference type="InterPro" id="IPR048254">
    <property type="entry name" value="CDP_ALCOHOL_P_TRANSF_CS"/>
</dbReference>
<comment type="caution">
    <text evidence="13">The sequence shown here is derived from an EMBL/GenBank/DDBJ whole genome shotgun (WGS) entry which is preliminary data.</text>
</comment>
<evidence type="ECO:0000256" key="12">
    <source>
        <dbReference type="SAM" id="Phobius"/>
    </source>
</evidence>
<proteinExistence type="inferred from homology"/>
<keyword evidence="3" id="KW-0444">Lipid biosynthesis</keyword>
<dbReference type="PROSITE" id="PS00379">
    <property type="entry name" value="CDP_ALCOHOL_P_TRANSF"/>
    <property type="match status" value="1"/>
</dbReference>
<comment type="subcellular location">
    <subcellularLocation>
        <location evidence="1">Membrane</location>
        <topology evidence="1">Multi-pass membrane protein</topology>
    </subcellularLocation>
</comment>
<evidence type="ECO:0000256" key="6">
    <source>
        <dbReference type="ARBA" id="ARBA00022989"/>
    </source>
</evidence>
<keyword evidence="5 12" id="KW-0812">Transmembrane</keyword>
<dbReference type="Gene3D" id="1.20.120.1760">
    <property type="match status" value="1"/>
</dbReference>
<dbReference type="PANTHER" id="PTHR14269:SF11">
    <property type="entry name" value="CDP-DIACYLGLYCEROL--GLYCEROL-3-PHOSPHATE 3-PHOSPHATIDYLTRANSFERASE"/>
    <property type="match status" value="1"/>
</dbReference>
<protein>
    <recommendedName>
        <fullName evidence="15">CDP-diacylglycerol--glycerol-3-phosphate 3-phosphatidyltransferase</fullName>
    </recommendedName>
</protein>
<dbReference type="InterPro" id="IPR050324">
    <property type="entry name" value="CDP-alcohol_PTase-I"/>
</dbReference>
<evidence type="ECO:0000256" key="7">
    <source>
        <dbReference type="ARBA" id="ARBA00023098"/>
    </source>
</evidence>
<evidence type="ECO:0000313" key="14">
    <source>
        <dbReference type="Proteomes" id="UP000176300"/>
    </source>
</evidence>
<feature type="transmembrane region" description="Helical" evidence="12">
    <location>
        <begin position="203"/>
        <end position="223"/>
    </location>
</feature>
<evidence type="ECO:0000256" key="8">
    <source>
        <dbReference type="ARBA" id="ARBA00023136"/>
    </source>
</evidence>
<keyword evidence="9" id="KW-0594">Phospholipid biosynthesis</keyword>